<proteinExistence type="predicted"/>
<dbReference type="PANTHER" id="PTHR33747">
    <property type="entry name" value="UPF0225 PROTEIN SCO1677"/>
    <property type="match status" value="1"/>
</dbReference>
<accession>A0ABT4CJT4</accession>
<dbReference type="SUPFAM" id="SSF103642">
    <property type="entry name" value="Sec-C motif"/>
    <property type="match status" value="1"/>
</dbReference>
<evidence type="ECO:0000313" key="2">
    <source>
        <dbReference type="Proteomes" id="UP001079657"/>
    </source>
</evidence>
<name>A0ABT4CJT4_9CLOT</name>
<comment type="caution">
    <text evidence="1">The sequence shown here is derived from an EMBL/GenBank/DDBJ whole genome shotgun (WGS) entry which is preliminary data.</text>
</comment>
<protein>
    <submittedName>
        <fullName evidence="1">SEC-C metal-binding domain-containing protein</fullName>
    </submittedName>
</protein>
<dbReference type="Pfam" id="PF02810">
    <property type="entry name" value="SEC-C"/>
    <property type="match status" value="1"/>
</dbReference>
<dbReference type="PANTHER" id="PTHR33747:SF1">
    <property type="entry name" value="ADENYLATE CYCLASE-ASSOCIATED CAP C-TERMINAL DOMAIN-CONTAINING PROTEIN"/>
    <property type="match status" value="1"/>
</dbReference>
<organism evidence="1 2">
    <name type="scientific">Clostridium ganghwense</name>
    <dbReference type="NCBI Taxonomy" id="312089"/>
    <lineage>
        <taxon>Bacteria</taxon>
        <taxon>Bacillati</taxon>
        <taxon>Bacillota</taxon>
        <taxon>Clostridia</taxon>
        <taxon>Eubacteriales</taxon>
        <taxon>Clostridiaceae</taxon>
        <taxon>Clostridium</taxon>
    </lineage>
</organism>
<dbReference type="EMBL" id="JAPQES010000001">
    <property type="protein sequence ID" value="MCY6369308.1"/>
    <property type="molecule type" value="Genomic_DNA"/>
</dbReference>
<reference evidence="1" key="1">
    <citation type="submission" date="2022-12" db="EMBL/GenBank/DDBJ databases">
        <authorList>
            <person name="Wang J."/>
        </authorList>
    </citation>
    <scope>NUCLEOTIDE SEQUENCE</scope>
    <source>
        <strain evidence="1">HY-42-06</strain>
    </source>
</reference>
<sequence length="397" mass="46704">MSKLNKQEMKMVFDGLMRFEEMVDKNMQKQEEKLFKPVKIDYKVKDFLNGLTKDELDEIRRKLDIKGVSKLKKADLIDVLDIEIHKNLELIFERDLQNEEYKLIKKLINNKGFIQFDRKYIDVVKYLRRIGIVFSGILENGEEIIIIPVDFRGLIEELTDSSKNTRNIKLREKWTNIVHGLLCYYGVLKFEDLSNLVEKYSEGNFDSTSFNDILNNEVQKGSKIKYSNNLYYHSEVKDPVAIYNKQEKCKDIEYYHVTKDMIEMANKGSLSKEEIEVYNYLIKKFGMSKEYAEYLLKSCITSIKNDNEFKDIVDNIFQYLVFTDVNEANYFVGKINELYSSTRLWSLKGYTAVQMSKYEQKIINIQKETNKTVNNKIGRNEPCPCGSGKKYKKCCGK</sequence>
<gene>
    <name evidence="1" type="ORF">OXH55_01445</name>
</gene>
<dbReference type="InterPro" id="IPR004027">
    <property type="entry name" value="SEC_C_motif"/>
</dbReference>
<dbReference type="Proteomes" id="UP001079657">
    <property type="component" value="Unassembled WGS sequence"/>
</dbReference>
<evidence type="ECO:0000313" key="1">
    <source>
        <dbReference type="EMBL" id="MCY6369308.1"/>
    </source>
</evidence>
<keyword evidence="2" id="KW-1185">Reference proteome</keyword>
<dbReference type="RefSeq" id="WP_268047625.1">
    <property type="nucleotide sequence ID" value="NZ_JAPQES010000001.1"/>
</dbReference>
<dbReference type="Gene3D" id="3.10.450.50">
    <property type="match status" value="1"/>
</dbReference>